<accession>A0AAN7KCP8</accession>
<sequence length="57" mass="6675">MGKQKSKVGVDLTGAWMPREKAEDIKQHEFFEARFILLPKQWQSWGSGEFHLLDKDV</sequence>
<name>A0AAN7KCP8_9MYRT</name>
<dbReference type="EMBL" id="JAXIOK010000008">
    <property type="protein sequence ID" value="KAK4763737.1"/>
    <property type="molecule type" value="Genomic_DNA"/>
</dbReference>
<keyword evidence="2" id="KW-1185">Reference proteome</keyword>
<comment type="caution">
    <text evidence="1">The sequence shown here is derived from an EMBL/GenBank/DDBJ whole genome shotgun (WGS) entry which is preliminary data.</text>
</comment>
<evidence type="ECO:0000313" key="1">
    <source>
        <dbReference type="EMBL" id="KAK4763737.1"/>
    </source>
</evidence>
<proteinExistence type="predicted"/>
<dbReference type="Proteomes" id="UP001345219">
    <property type="component" value="Chromosome 11"/>
</dbReference>
<gene>
    <name evidence="1" type="ORF">SAY87_013175</name>
</gene>
<dbReference type="AlphaFoldDB" id="A0AAN7KCP8"/>
<reference evidence="1 2" key="1">
    <citation type="journal article" date="2023" name="Hortic Res">
        <title>Pangenome of water caltrop reveals structural variations and asymmetric subgenome divergence after allopolyploidization.</title>
        <authorList>
            <person name="Zhang X."/>
            <person name="Chen Y."/>
            <person name="Wang L."/>
            <person name="Yuan Y."/>
            <person name="Fang M."/>
            <person name="Shi L."/>
            <person name="Lu R."/>
            <person name="Comes H.P."/>
            <person name="Ma Y."/>
            <person name="Chen Y."/>
            <person name="Huang G."/>
            <person name="Zhou Y."/>
            <person name="Zheng Z."/>
            <person name="Qiu Y."/>
        </authorList>
    </citation>
    <scope>NUCLEOTIDE SEQUENCE [LARGE SCALE GENOMIC DNA]</scope>
    <source>
        <tissue evidence="1">Roots</tissue>
    </source>
</reference>
<organism evidence="1 2">
    <name type="scientific">Trapa incisa</name>
    <dbReference type="NCBI Taxonomy" id="236973"/>
    <lineage>
        <taxon>Eukaryota</taxon>
        <taxon>Viridiplantae</taxon>
        <taxon>Streptophyta</taxon>
        <taxon>Embryophyta</taxon>
        <taxon>Tracheophyta</taxon>
        <taxon>Spermatophyta</taxon>
        <taxon>Magnoliopsida</taxon>
        <taxon>eudicotyledons</taxon>
        <taxon>Gunneridae</taxon>
        <taxon>Pentapetalae</taxon>
        <taxon>rosids</taxon>
        <taxon>malvids</taxon>
        <taxon>Myrtales</taxon>
        <taxon>Lythraceae</taxon>
        <taxon>Trapa</taxon>
    </lineage>
</organism>
<protein>
    <submittedName>
        <fullName evidence="1">Uncharacterized protein</fullName>
    </submittedName>
</protein>
<evidence type="ECO:0000313" key="2">
    <source>
        <dbReference type="Proteomes" id="UP001345219"/>
    </source>
</evidence>